<dbReference type="Proteomes" id="UP000239203">
    <property type="component" value="Unassembled WGS sequence"/>
</dbReference>
<dbReference type="PROSITE" id="PS01117">
    <property type="entry name" value="HTH_MARR_1"/>
    <property type="match status" value="1"/>
</dbReference>
<proteinExistence type="predicted"/>
<dbReference type="AlphaFoldDB" id="A0A2S6GNC1"/>
<name>A0A2S6GNC1_9PSEU</name>
<dbReference type="InterPro" id="IPR000835">
    <property type="entry name" value="HTH_MarR-typ"/>
</dbReference>
<evidence type="ECO:0000256" key="1">
    <source>
        <dbReference type="ARBA" id="ARBA00023015"/>
    </source>
</evidence>
<dbReference type="InterPro" id="IPR036388">
    <property type="entry name" value="WH-like_DNA-bd_sf"/>
</dbReference>
<protein>
    <submittedName>
        <fullName evidence="5">DNA-binding MarR family transcriptional regulator</fullName>
    </submittedName>
</protein>
<comment type="caution">
    <text evidence="5">The sequence shown here is derived from an EMBL/GenBank/DDBJ whole genome shotgun (WGS) entry which is preliminary data.</text>
</comment>
<dbReference type="SUPFAM" id="SSF46785">
    <property type="entry name" value="Winged helix' DNA-binding domain"/>
    <property type="match status" value="1"/>
</dbReference>
<keyword evidence="1" id="KW-0805">Transcription regulation</keyword>
<evidence type="ECO:0000256" key="2">
    <source>
        <dbReference type="ARBA" id="ARBA00023125"/>
    </source>
</evidence>
<dbReference type="RefSeq" id="WP_245931358.1">
    <property type="nucleotide sequence ID" value="NZ_CP154825.1"/>
</dbReference>
<dbReference type="SMART" id="SM00347">
    <property type="entry name" value="HTH_MARR"/>
    <property type="match status" value="1"/>
</dbReference>
<dbReference type="InterPro" id="IPR039422">
    <property type="entry name" value="MarR/SlyA-like"/>
</dbReference>
<dbReference type="GO" id="GO:0003677">
    <property type="term" value="F:DNA binding"/>
    <property type="evidence" value="ECO:0007669"/>
    <property type="project" value="UniProtKB-KW"/>
</dbReference>
<evidence type="ECO:0000259" key="4">
    <source>
        <dbReference type="PROSITE" id="PS50995"/>
    </source>
</evidence>
<dbReference type="PANTHER" id="PTHR33164:SF43">
    <property type="entry name" value="HTH-TYPE TRANSCRIPTIONAL REPRESSOR YETL"/>
    <property type="match status" value="1"/>
</dbReference>
<dbReference type="EMBL" id="PTIX01000009">
    <property type="protein sequence ID" value="PPK66734.1"/>
    <property type="molecule type" value="Genomic_DNA"/>
</dbReference>
<evidence type="ECO:0000256" key="3">
    <source>
        <dbReference type="ARBA" id="ARBA00023163"/>
    </source>
</evidence>
<dbReference type="InterPro" id="IPR023187">
    <property type="entry name" value="Tscrpt_reg_MarR-type_CS"/>
</dbReference>
<feature type="domain" description="HTH marR-type" evidence="4">
    <location>
        <begin position="8"/>
        <end position="140"/>
    </location>
</feature>
<dbReference type="PROSITE" id="PS50995">
    <property type="entry name" value="HTH_MARR_2"/>
    <property type="match status" value="1"/>
</dbReference>
<dbReference type="GO" id="GO:0006950">
    <property type="term" value="P:response to stress"/>
    <property type="evidence" value="ECO:0007669"/>
    <property type="project" value="TreeGrafter"/>
</dbReference>
<reference evidence="5 6" key="1">
    <citation type="submission" date="2018-02" db="EMBL/GenBank/DDBJ databases">
        <title>Genomic Encyclopedia of Archaeal and Bacterial Type Strains, Phase II (KMG-II): from individual species to whole genera.</title>
        <authorList>
            <person name="Goeker M."/>
        </authorList>
    </citation>
    <scope>NUCLEOTIDE SEQUENCE [LARGE SCALE GENOMIC DNA]</scope>
    <source>
        <strain evidence="5 6">YU 961-1</strain>
    </source>
</reference>
<organism evidence="5 6">
    <name type="scientific">Actinokineospora auranticolor</name>
    <dbReference type="NCBI Taxonomy" id="155976"/>
    <lineage>
        <taxon>Bacteria</taxon>
        <taxon>Bacillati</taxon>
        <taxon>Actinomycetota</taxon>
        <taxon>Actinomycetes</taxon>
        <taxon>Pseudonocardiales</taxon>
        <taxon>Pseudonocardiaceae</taxon>
        <taxon>Actinokineospora</taxon>
    </lineage>
</organism>
<gene>
    <name evidence="5" type="ORF">CLV40_109119</name>
</gene>
<accession>A0A2S6GNC1</accession>
<keyword evidence="2 5" id="KW-0238">DNA-binding</keyword>
<sequence>MDPDAIATWPTGRLLSTAARLVEHSWERYLGTRGLTHAGLIVLHLLNAGPQSQRTLARGAKVTDQTMSRTVDRLLRAGFVDRATDERDRRRTTVTITAAGREVHAEALVAEREDPVVLGAVRDYEAFRLQLVELVTSLNHPT</sequence>
<keyword evidence="3" id="KW-0804">Transcription</keyword>
<dbReference type="InterPro" id="IPR036390">
    <property type="entry name" value="WH_DNA-bd_sf"/>
</dbReference>
<dbReference type="PANTHER" id="PTHR33164">
    <property type="entry name" value="TRANSCRIPTIONAL REGULATOR, MARR FAMILY"/>
    <property type="match status" value="1"/>
</dbReference>
<evidence type="ECO:0000313" key="5">
    <source>
        <dbReference type="EMBL" id="PPK66734.1"/>
    </source>
</evidence>
<dbReference type="GO" id="GO:0003700">
    <property type="term" value="F:DNA-binding transcription factor activity"/>
    <property type="evidence" value="ECO:0007669"/>
    <property type="project" value="InterPro"/>
</dbReference>
<evidence type="ECO:0000313" key="6">
    <source>
        <dbReference type="Proteomes" id="UP000239203"/>
    </source>
</evidence>
<keyword evidence="6" id="KW-1185">Reference proteome</keyword>
<dbReference type="Pfam" id="PF12802">
    <property type="entry name" value="MarR_2"/>
    <property type="match status" value="1"/>
</dbReference>
<dbReference type="Gene3D" id="1.10.10.10">
    <property type="entry name" value="Winged helix-like DNA-binding domain superfamily/Winged helix DNA-binding domain"/>
    <property type="match status" value="1"/>
</dbReference>